<reference evidence="2 3" key="1">
    <citation type="submission" date="2020-04" db="EMBL/GenBank/DDBJ databases">
        <authorList>
            <person name="Yoon J."/>
        </authorList>
    </citation>
    <scope>NUCLEOTIDE SEQUENCE [LARGE SCALE GENOMIC DNA]</scope>
    <source>
        <strain evidence="2 3">DJ-13</strain>
    </source>
</reference>
<evidence type="ECO:0000313" key="2">
    <source>
        <dbReference type="EMBL" id="NKI32100.1"/>
    </source>
</evidence>
<sequence length="351" mass="39877">MPSQKKDSSEQKISRHLDARLPMVMYRLPLETKVNCVFQSNSKLNFLDRYNQKGFIFAPFDTDKKEIVLFKADETLEYHFDSLEVLDNGKSFSKKEDLDFHLRLIEKSIERIRDGSLKKVIASRSINVTCDISAVVLFKRLLQNYPTAFCYLLYHPKVGTWLGASPELLVSVKGLEFKTTSLAGTLPVNGSYLPKWTSKELQEQQLVTDFIQDELQHLALPLKISKVENYKAGKLWHLKSVLTGKLNSFEQLKKVIEALHPTPAVCGLPKRNAKEFILANENYDRDFYTGFLGELNMSESNSANIFVNLRCMKLEEGLAKIFVGGGITIDSVPQNELQETIAKSSTMLDLL</sequence>
<evidence type="ECO:0000313" key="3">
    <source>
        <dbReference type="Proteomes" id="UP000718451"/>
    </source>
</evidence>
<dbReference type="Proteomes" id="UP000718451">
    <property type="component" value="Unassembled WGS sequence"/>
</dbReference>
<dbReference type="Pfam" id="PF00425">
    <property type="entry name" value="Chorismate_bind"/>
    <property type="match status" value="1"/>
</dbReference>
<dbReference type="SUPFAM" id="SSF56322">
    <property type="entry name" value="ADC synthase"/>
    <property type="match status" value="1"/>
</dbReference>
<dbReference type="Gene3D" id="3.60.120.10">
    <property type="entry name" value="Anthranilate synthase"/>
    <property type="match status" value="1"/>
</dbReference>
<proteinExistence type="predicted"/>
<dbReference type="PANTHER" id="PTHR42839">
    <property type="entry name" value="ISOCHORISMATE SYNTHASE ENTC"/>
    <property type="match status" value="1"/>
</dbReference>
<organism evidence="2 3">
    <name type="scientific">Croceivirga thetidis</name>
    <dbReference type="NCBI Taxonomy" id="2721623"/>
    <lineage>
        <taxon>Bacteria</taxon>
        <taxon>Pseudomonadati</taxon>
        <taxon>Bacteroidota</taxon>
        <taxon>Flavobacteriia</taxon>
        <taxon>Flavobacteriales</taxon>
        <taxon>Flavobacteriaceae</taxon>
        <taxon>Croceivirga</taxon>
    </lineage>
</organism>
<name>A0ABX1GT72_9FLAO</name>
<dbReference type="PANTHER" id="PTHR42839:SF2">
    <property type="entry name" value="ISOCHORISMATE SYNTHASE ENTC"/>
    <property type="match status" value="1"/>
</dbReference>
<evidence type="ECO:0000259" key="1">
    <source>
        <dbReference type="Pfam" id="PF00425"/>
    </source>
</evidence>
<protein>
    <submittedName>
        <fullName evidence="2">Chorismate-binding protein</fullName>
    </submittedName>
</protein>
<dbReference type="EMBL" id="JAAWWL010000002">
    <property type="protein sequence ID" value="NKI32100.1"/>
    <property type="molecule type" value="Genomic_DNA"/>
</dbReference>
<comment type="caution">
    <text evidence="2">The sequence shown here is derived from an EMBL/GenBank/DDBJ whole genome shotgun (WGS) entry which is preliminary data.</text>
</comment>
<accession>A0ABX1GT72</accession>
<feature type="domain" description="Chorismate-utilising enzyme C-terminal" evidence="1">
    <location>
        <begin position="103"/>
        <end position="343"/>
    </location>
</feature>
<keyword evidence="3" id="KW-1185">Reference proteome</keyword>
<dbReference type="RefSeq" id="WP_168552324.1">
    <property type="nucleotide sequence ID" value="NZ_JAAWWL010000002.1"/>
</dbReference>
<dbReference type="InterPro" id="IPR015890">
    <property type="entry name" value="Chorismate_C"/>
</dbReference>
<dbReference type="InterPro" id="IPR005801">
    <property type="entry name" value="ADC_synthase"/>
</dbReference>
<gene>
    <name evidence="2" type="ORF">HCU67_09125</name>
</gene>